<evidence type="ECO:0000256" key="2">
    <source>
        <dbReference type="ARBA" id="ARBA00011322"/>
    </source>
</evidence>
<evidence type="ECO:0000313" key="13">
    <source>
        <dbReference type="EMBL" id="XAF70007.1"/>
    </source>
</evidence>
<keyword evidence="14" id="KW-1185">Reference proteome</keyword>
<evidence type="ECO:0000259" key="11">
    <source>
        <dbReference type="Pfam" id="PF00149"/>
    </source>
</evidence>
<evidence type="ECO:0000256" key="10">
    <source>
        <dbReference type="RuleBase" id="RU363069"/>
    </source>
</evidence>
<dbReference type="CDD" id="cd00840">
    <property type="entry name" value="MPP_Mre11_N"/>
    <property type="match status" value="1"/>
</dbReference>
<sequence length="376" mass="43798">MKVIHTGDWHLGKILNGKSLLEDQAYILDQFINSMHNEQPDVIVIAGDLYDTSYPNKEAIQLLEKTINKLNLEMHIPLIIISGNHDGKERLDYGSRWFERSQFYIRTRLEDMNKPISINGIDFYTMPFATINEIQDYFSDDSITTHQQAVSKCLKYIQQSINNENINILIGHLTVQGGIRSESERPLTIGTVESVEEDTFNMFDKVMLGHLHHPFSINSDFINYSGSLLQYSFSEVNQAKGYRRVEIEEHQIKDQFIPLKPRRELEVVEGDYEDAIHERLAIKNKENYLHFKLKHMSHVTDPMMHLKQIYKNTLALTNQSFEFNTSIYQSDEEIQKFEDETIIKKFYEEITDETLTSAQNDKLNYILNDFLNGGDA</sequence>
<evidence type="ECO:0000256" key="6">
    <source>
        <dbReference type="ARBA" id="ARBA00022759"/>
    </source>
</evidence>
<dbReference type="InterPro" id="IPR053381">
    <property type="entry name" value="SbcCD_nuclease"/>
</dbReference>
<evidence type="ECO:0000256" key="7">
    <source>
        <dbReference type="ARBA" id="ARBA00022801"/>
    </source>
</evidence>
<dbReference type="PANTHER" id="PTHR30337">
    <property type="entry name" value="COMPONENT OF ATP-DEPENDENT DSDNA EXONUCLEASE"/>
    <property type="match status" value="1"/>
</dbReference>
<accession>A0ABZ3EBX4</accession>
<keyword evidence="6 10" id="KW-0255">Endonuclease</keyword>
<dbReference type="NCBIfam" id="NF041753">
    <property type="entry name" value="sbcd_Staph"/>
    <property type="match status" value="1"/>
</dbReference>
<dbReference type="NCBIfam" id="TIGR00619">
    <property type="entry name" value="sbcd"/>
    <property type="match status" value="1"/>
</dbReference>
<dbReference type="InterPro" id="IPR004593">
    <property type="entry name" value="SbcD"/>
</dbReference>
<evidence type="ECO:0000256" key="8">
    <source>
        <dbReference type="ARBA" id="ARBA00022839"/>
    </source>
</evidence>
<dbReference type="GO" id="GO:0004527">
    <property type="term" value="F:exonuclease activity"/>
    <property type="evidence" value="ECO:0007669"/>
    <property type="project" value="UniProtKB-KW"/>
</dbReference>
<dbReference type="InterPro" id="IPR004843">
    <property type="entry name" value="Calcineurin-like_PHP"/>
</dbReference>
<dbReference type="InterPro" id="IPR026843">
    <property type="entry name" value="SbcD_C"/>
</dbReference>
<dbReference type="Gene3D" id="3.60.21.10">
    <property type="match status" value="1"/>
</dbReference>
<gene>
    <name evidence="10 13" type="primary">sbcD</name>
    <name evidence="13" type="ORF">QQM35_07975</name>
</gene>
<dbReference type="Pfam" id="PF00149">
    <property type="entry name" value="Metallophos"/>
    <property type="match status" value="1"/>
</dbReference>
<proteinExistence type="inferred from homology"/>
<organism evidence="13 14">
    <name type="scientific">Staphylococcus hsinchuensis</name>
    <dbReference type="NCBI Taxonomy" id="3051183"/>
    <lineage>
        <taxon>Bacteria</taxon>
        <taxon>Bacillati</taxon>
        <taxon>Bacillota</taxon>
        <taxon>Bacilli</taxon>
        <taxon>Bacillales</taxon>
        <taxon>Staphylococcaceae</taxon>
        <taxon>Staphylococcus</taxon>
    </lineage>
</organism>
<keyword evidence="7 10" id="KW-0378">Hydrolase</keyword>
<dbReference type="Pfam" id="PF12320">
    <property type="entry name" value="SbcD_C"/>
    <property type="match status" value="1"/>
</dbReference>
<dbReference type="InterPro" id="IPR050535">
    <property type="entry name" value="DNA_Repair-Maintenance_Comp"/>
</dbReference>
<dbReference type="Proteomes" id="UP001436297">
    <property type="component" value="Chromosome"/>
</dbReference>
<feature type="domain" description="Nuclease SbcCD subunit D C-terminal" evidence="12">
    <location>
        <begin position="262"/>
        <end position="349"/>
    </location>
</feature>
<evidence type="ECO:0000256" key="1">
    <source>
        <dbReference type="ARBA" id="ARBA00010555"/>
    </source>
</evidence>
<keyword evidence="4 10" id="KW-0235">DNA replication</keyword>
<keyword evidence="5 10" id="KW-0540">Nuclease</keyword>
<comment type="function">
    <text evidence="10">SbcCD cleaves DNA hairpin structures. These structures can inhibit DNA replication and are intermediates in certain DNA recombination reactions. The complex acts as a 3'-&gt;5' double strand exonuclease that can open hairpins. It also has a 5' single-strand endonuclease activity.</text>
</comment>
<evidence type="ECO:0000256" key="5">
    <source>
        <dbReference type="ARBA" id="ARBA00022722"/>
    </source>
</evidence>
<dbReference type="SUPFAM" id="SSF56300">
    <property type="entry name" value="Metallo-dependent phosphatases"/>
    <property type="match status" value="1"/>
</dbReference>
<protein>
    <recommendedName>
        <fullName evidence="3 10">Nuclease SbcCD subunit D</fullName>
    </recommendedName>
</protein>
<keyword evidence="9 10" id="KW-0233">DNA recombination</keyword>
<dbReference type="InterPro" id="IPR041796">
    <property type="entry name" value="Mre11_N"/>
</dbReference>
<comment type="similarity">
    <text evidence="1 10">Belongs to the SbcD family.</text>
</comment>
<dbReference type="PANTHER" id="PTHR30337:SF0">
    <property type="entry name" value="NUCLEASE SBCCD SUBUNIT D"/>
    <property type="match status" value="1"/>
</dbReference>
<name>A0ABZ3EBX4_9STAP</name>
<evidence type="ECO:0000259" key="12">
    <source>
        <dbReference type="Pfam" id="PF12320"/>
    </source>
</evidence>
<comment type="subunit">
    <text evidence="2 10">Heterodimer of SbcC and SbcD.</text>
</comment>
<keyword evidence="8 10" id="KW-0269">Exonuclease</keyword>
<dbReference type="RefSeq" id="WP_251516762.1">
    <property type="nucleotide sequence ID" value="NZ_CP128355.1"/>
</dbReference>
<feature type="domain" description="Calcineurin-like phosphoesterase" evidence="11">
    <location>
        <begin position="1"/>
        <end position="214"/>
    </location>
</feature>
<evidence type="ECO:0000256" key="9">
    <source>
        <dbReference type="ARBA" id="ARBA00023172"/>
    </source>
</evidence>
<evidence type="ECO:0000256" key="3">
    <source>
        <dbReference type="ARBA" id="ARBA00013365"/>
    </source>
</evidence>
<reference evidence="13 14" key="1">
    <citation type="journal article" date="2024" name="Pathogens">
        <title>Staphylococcus hsinchuensis sp. nov., Isolated from Soymilk.</title>
        <authorList>
            <person name="Wang Y.T."/>
            <person name="Lin Y.C."/>
            <person name="Hsieh Y.H."/>
            <person name="Lin Y.T."/>
            <person name="Hamada M."/>
            <person name="Chen C.C."/>
            <person name="Liou J.S."/>
            <person name="Lee A.Y."/>
            <person name="Zhang W.L."/>
            <person name="Chen Y.T."/>
            <person name="Huang C.H."/>
        </authorList>
    </citation>
    <scope>NUCLEOTIDE SEQUENCE [LARGE SCALE GENOMIC DNA]</scope>
    <source>
        <strain evidence="13 14">H164</strain>
    </source>
</reference>
<dbReference type="InterPro" id="IPR029052">
    <property type="entry name" value="Metallo-depent_PP-like"/>
</dbReference>
<evidence type="ECO:0000256" key="4">
    <source>
        <dbReference type="ARBA" id="ARBA00022705"/>
    </source>
</evidence>
<evidence type="ECO:0000313" key="14">
    <source>
        <dbReference type="Proteomes" id="UP001436297"/>
    </source>
</evidence>
<dbReference type="EMBL" id="CP128355">
    <property type="protein sequence ID" value="XAF70007.1"/>
    <property type="molecule type" value="Genomic_DNA"/>
</dbReference>